<evidence type="ECO:0000256" key="3">
    <source>
        <dbReference type="ARBA" id="ARBA00020222"/>
    </source>
</evidence>
<dbReference type="InterPro" id="IPR018850">
    <property type="entry name" value="Mt_escape_2_C"/>
</dbReference>
<sequence>MLPTRRILTRQLMRPGLPRVNRVACAQSLRYNSLEAGENNTGHISAASNEGVLFFNNLYPLRLQWLLRLPLLSADRLFSTLTGGDKSMGAIDPQKVIKRAQEATPDKQVQANVVEVLPRIKEGGAFVKFTYDSGSKLSDIEAAVQKHLQDHQVKPWWAPITNVRAGLVKGKPWVEDLYRLPSQRLRIEFLPTAPGGEIAELSQEQLYAFFRPYGKLADIISQPSDSKVLPKFANIDFTTVRKAVMAKNCLHGYVVSEAQGGGKLGTVFRISYEKKQKARWFIDWLTSHPRIVIPAVAALVAGITVAVFDPIRTAFIKAHITRTLHLEDNRVYRWFKQQANDLLDVVRLRSHTPDEAGMEAIWEDQRGNINQIKTWLMETADTFIVVQGPRGSAKRELVVDQALKDRKNKLVIDCKPIQEARGDAGTISATAAEVGYRPVFSWMNSISGLIDLAAQGATGVKTGFSETLDSQLQKIFTNTATALKQIALDGRKKDDRDANLSDDEYLEAHPERRPVIVIDNFLHKSQEGTVVYDKIAEWYVKRYLSYTQKTNRFRAARVTTSNIAHVVFLTHDVSFSKSLSKALPDRVFRQISLSDTSLEVAKRFVINHIDFETEDAEAGIKQLTPSQRRKDLGELDSVLPALGGRLTDLEFLARRIKAGETPRKAVREIVEQSASEILKMFVLGQDDSGRQWTPQQAWLLIKQLAKDESIRYNEILLSDTYKSGGEKALAALEQAELIAIQSYNGRPYAIKPGRPVYQPAFEKLSEDKVLRSRMDLAVLAEGIKAETQSIDKYEQELHLLGELPKQPAELTSRVNYLLAKIMASQAKVEVYEKQSGELKKILTTEY</sequence>
<dbReference type="InterPro" id="IPR034260">
    <property type="entry name" value="Yme2_RRM"/>
</dbReference>
<keyword evidence="11 12" id="KW-0694">RNA-binding</keyword>
<comment type="caution">
    <text evidence="15">The sequence shown here is derived from an EMBL/GenBank/DDBJ whole genome shotgun (WGS) entry which is preliminary data.</text>
</comment>
<gene>
    <name evidence="15" type="ORF">D6D22_00983</name>
    <name evidence="14" type="ORF">D6D24_01103</name>
</gene>
<keyword evidence="9" id="KW-0472">Membrane</keyword>
<dbReference type="AlphaFoldDB" id="A0A4S8YAY6"/>
<keyword evidence="6" id="KW-0809">Transit peptide</keyword>
<dbReference type="Pfam" id="PF00076">
    <property type="entry name" value="RRM_1"/>
    <property type="match status" value="1"/>
</dbReference>
<keyword evidence="4" id="KW-0812">Transmembrane</keyword>
<evidence type="ECO:0000256" key="4">
    <source>
        <dbReference type="ARBA" id="ARBA00022692"/>
    </source>
</evidence>
<evidence type="ECO:0000256" key="2">
    <source>
        <dbReference type="ARBA" id="ARBA00010320"/>
    </source>
</evidence>
<keyword evidence="7" id="KW-1133">Transmembrane helix</keyword>
<dbReference type="InterPro" id="IPR035979">
    <property type="entry name" value="RBD_domain_sf"/>
</dbReference>
<dbReference type="PROSITE" id="PS50102">
    <property type="entry name" value="RRM"/>
    <property type="match status" value="1"/>
</dbReference>
<evidence type="ECO:0000256" key="11">
    <source>
        <dbReference type="PROSITE-ProRule" id="PRU00176"/>
    </source>
</evidence>
<dbReference type="CDD" id="cd12433">
    <property type="entry name" value="RRM_Yme2p_like"/>
    <property type="match status" value="1"/>
</dbReference>
<dbReference type="SUPFAM" id="SSF54928">
    <property type="entry name" value="RNA-binding domain, RBD"/>
    <property type="match status" value="1"/>
</dbReference>
<dbReference type="InterPro" id="IPR039627">
    <property type="entry name" value="Yme2_C"/>
</dbReference>
<comment type="function">
    <text evidence="10 12">Plays a role in maintaining the mitochondrial genome and in controlling the mtDNA escape. Involved in the regulation of mtDNA nucleotide structure and number. May have a dispensable role in early maturation of pre-rRNA.</text>
</comment>
<dbReference type="EMBL" id="QZAJ01000018">
    <property type="protein sequence ID" value="THW22516.1"/>
    <property type="molecule type" value="Genomic_DNA"/>
</dbReference>
<name>A0A4S8YAY6_AURPU</name>
<evidence type="ECO:0000256" key="7">
    <source>
        <dbReference type="ARBA" id="ARBA00022989"/>
    </source>
</evidence>
<keyword evidence="5 12" id="KW-0999">Mitochondrion inner membrane</keyword>
<evidence type="ECO:0000256" key="12">
    <source>
        <dbReference type="RuleBase" id="RU367108"/>
    </source>
</evidence>
<dbReference type="Gene3D" id="3.30.70.330">
    <property type="match status" value="1"/>
</dbReference>
<dbReference type="PANTHER" id="PTHR32198:SF2">
    <property type="entry name" value="MITOCHONDRIAL ESCAPE PROTEIN 2"/>
    <property type="match status" value="1"/>
</dbReference>
<evidence type="ECO:0000256" key="5">
    <source>
        <dbReference type="ARBA" id="ARBA00022792"/>
    </source>
</evidence>
<dbReference type="Proteomes" id="UP000308014">
    <property type="component" value="Unassembled WGS sequence"/>
</dbReference>
<feature type="domain" description="RRM" evidence="13">
    <location>
        <begin position="183"/>
        <end position="275"/>
    </location>
</feature>
<evidence type="ECO:0000256" key="1">
    <source>
        <dbReference type="ARBA" id="ARBA00004434"/>
    </source>
</evidence>
<evidence type="ECO:0000313" key="14">
    <source>
        <dbReference type="EMBL" id="THW22516.1"/>
    </source>
</evidence>
<reference evidence="16 17" key="1">
    <citation type="submission" date="2018-10" db="EMBL/GenBank/DDBJ databases">
        <title>Fifty Aureobasidium pullulans genomes reveal a recombining polyextremotolerant generalist.</title>
        <authorList>
            <person name="Gostincar C."/>
            <person name="Turk M."/>
            <person name="Zajc J."/>
            <person name="Gunde-Cimerman N."/>
        </authorList>
    </citation>
    <scope>NUCLEOTIDE SEQUENCE [LARGE SCALE GENOMIC DNA]</scope>
    <source>
        <strain evidence="15 17">EXF-11013</strain>
        <strain evidence="14 16">EXF-11318</strain>
    </source>
</reference>
<evidence type="ECO:0000256" key="8">
    <source>
        <dbReference type="ARBA" id="ARBA00023128"/>
    </source>
</evidence>
<proteinExistence type="inferred from homology"/>
<accession>A0A4S8YAY6</accession>
<dbReference type="Pfam" id="PF10443">
    <property type="entry name" value="RNA12"/>
    <property type="match status" value="1"/>
</dbReference>
<dbReference type="GO" id="GO:0006397">
    <property type="term" value="P:mRNA processing"/>
    <property type="evidence" value="ECO:0007669"/>
    <property type="project" value="UniProtKB-UniRule"/>
</dbReference>
<dbReference type="InterPro" id="IPR000504">
    <property type="entry name" value="RRM_dom"/>
</dbReference>
<evidence type="ECO:0000313" key="15">
    <source>
        <dbReference type="EMBL" id="THW51169.1"/>
    </source>
</evidence>
<evidence type="ECO:0000256" key="9">
    <source>
        <dbReference type="ARBA" id="ARBA00023136"/>
    </source>
</evidence>
<dbReference type="Proteomes" id="UP000310687">
    <property type="component" value="Unassembled WGS sequence"/>
</dbReference>
<evidence type="ECO:0000313" key="16">
    <source>
        <dbReference type="Proteomes" id="UP000308014"/>
    </source>
</evidence>
<evidence type="ECO:0000256" key="10">
    <source>
        <dbReference type="ARBA" id="ARBA00025276"/>
    </source>
</evidence>
<evidence type="ECO:0000313" key="17">
    <source>
        <dbReference type="Proteomes" id="UP000310687"/>
    </source>
</evidence>
<evidence type="ECO:0000259" key="13">
    <source>
        <dbReference type="PROSITE" id="PS50102"/>
    </source>
</evidence>
<evidence type="ECO:0000256" key="6">
    <source>
        <dbReference type="ARBA" id="ARBA00022946"/>
    </source>
</evidence>
<organism evidence="15 17">
    <name type="scientific">Aureobasidium pullulans</name>
    <name type="common">Black yeast</name>
    <name type="synonym">Pullularia pullulans</name>
    <dbReference type="NCBI Taxonomy" id="5580"/>
    <lineage>
        <taxon>Eukaryota</taxon>
        <taxon>Fungi</taxon>
        <taxon>Dikarya</taxon>
        <taxon>Ascomycota</taxon>
        <taxon>Pezizomycotina</taxon>
        <taxon>Dothideomycetes</taxon>
        <taxon>Dothideomycetidae</taxon>
        <taxon>Dothideales</taxon>
        <taxon>Saccotheciaceae</taxon>
        <taxon>Aureobasidium</taxon>
    </lineage>
</organism>
<protein>
    <recommendedName>
        <fullName evidence="3 12">Mitochondrial escape protein 2</fullName>
    </recommendedName>
</protein>
<dbReference type="GO" id="GO:0003723">
    <property type="term" value="F:RNA binding"/>
    <property type="evidence" value="ECO:0007669"/>
    <property type="project" value="UniProtKB-UniRule"/>
</dbReference>
<keyword evidence="8 12" id="KW-0496">Mitochondrion</keyword>
<dbReference type="GO" id="GO:0005743">
    <property type="term" value="C:mitochondrial inner membrane"/>
    <property type="evidence" value="ECO:0007669"/>
    <property type="project" value="UniProtKB-SubCell"/>
</dbReference>
<comment type="similarity">
    <text evidence="2 12">Belongs to the YME2 family.</text>
</comment>
<dbReference type="InterPro" id="IPR012677">
    <property type="entry name" value="Nucleotide-bd_a/b_plait_sf"/>
</dbReference>
<keyword evidence="12" id="KW-0507">mRNA processing</keyword>
<comment type="subcellular location">
    <subcellularLocation>
        <location evidence="1 12">Mitochondrion inner membrane</location>
        <topology evidence="1 12">Single-pass membrane protein</topology>
    </subcellularLocation>
</comment>
<dbReference type="EMBL" id="QZAL01000007">
    <property type="protein sequence ID" value="THW51169.1"/>
    <property type="molecule type" value="Genomic_DNA"/>
</dbReference>
<dbReference type="PANTHER" id="PTHR32198">
    <property type="entry name" value="MITOCHONDRIAL ESCAPE PROTEIN 2"/>
    <property type="match status" value="1"/>
</dbReference>